<dbReference type="GO" id="GO:0072666">
    <property type="term" value="P:establishment of protein localization to vacuole"/>
    <property type="evidence" value="ECO:0007669"/>
    <property type="project" value="UniProtKB-ARBA"/>
</dbReference>
<reference evidence="9 10" key="1">
    <citation type="journal article" date="2016" name="Proc. Natl. Acad. Sci. U.S.A.">
        <title>Comparative genomics of biotechnologically important yeasts.</title>
        <authorList>
            <person name="Riley R."/>
            <person name="Haridas S."/>
            <person name="Wolfe K.H."/>
            <person name="Lopes M.R."/>
            <person name="Hittinger C.T."/>
            <person name="Goeker M."/>
            <person name="Salamov A.A."/>
            <person name="Wisecaver J.H."/>
            <person name="Long T.M."/>
            <person name="Calvey C.H."/>
            <person name="Aerts A.L."/>
            <person name="Barry K.W."/>
            <person name="Choi C."/>
            <person name="Clum A."/>
            <person name="Coughlan A.Y."/>
            <person name="Deshpande S."/>
            <person name="Douglass A.P."/>
            <person name="Hanson S.J."/>
            <person name="Klenk H.-P."/>
            <person name="LaButti K.M."/>
            <person name="Lapidus A."/>
            <person name="Lindquist E.A."/>
            <person name="Lipzen A.M."/>
            <person name="Meier-Kolthoff J.P."/>
            <person name="Ohm R.A."/>
            <person name="Otillar R.P."/>
            <person name="Pangilinan J.L."/>
            <person name="Peng Y."/>
            <person name="Rokas A."/>
            <person name="Rosa C.A."/>
            <person name="Scheuner C."/>
            <person name="Sibirny A.A."/>
            <person name="Slot J.C."/>
            <person name="Stielow J.B."/>
            <person name="Sun H."/>
            <person name="Kurtzman C.P."/>
            <person name="Blackwell M."/>
            <person name="Grigoriev I.V."/>
            <person name="Jeffries T.W."/>
        </authorList>
    </citation>
    <scope>NUCLEOTIDE SEQUENCE [LARGE SCALE GENOMIC DNA]</scope>
    <source>
        <strain evidence="9 10">NRRL Y-2026</strain>
    </source>
</reference>
<dbReference type="AlphaFoldDB" id="A0A1E3NP18"/>
<dbReference type="SUPFAM" id="SSF140111">
    <property type="entry name" value="Endosomal sorting complex assembly domain"/>
    <property type="match status" value="1"/>
</dbReference>
<keyword evidence="5" id="KW-0653">Protein transport</keyword>
<comment type="similarity">
    <text evidence="2">Belongs to the ubiquitin-conjugating enzyme family. UEV subfamily.</text>
</comment>
<evidence type="ECO:0000313" key="9">
    <source>
        <dbReference type="EMBL" id="ODQ47817.1"/>
    </source>
</evidence>
<evidence type="ECO:0000256" key="5">
    <source>
        <dbReference type="ARBA" id="ARBA00022927"/>
    </source>
</evidence>
<keyword evidence="10" id="KW-1185">Reference proteome</keyword>
<dbReference type="CDD" id="cd11685">
    <property type="entry name" value="UEV_TSG101-like"/>
    <property type="match status" value="1"/>
</dbReference>
<evidence type="ECO:0000313" key="10">
    <source>
        <dbReference type="Proteomes" id="UP000094455"/>
    </source>
</evidence>
<dbReference type="GO" id="GO:0043130">
    <property type="term" value="F:ubiquitin binding"/>
    <property type="evidence" value="ECO:0007669"/>
    <property type="project" value="TreeGrafter"/>
</dbReference>
<dbReference type="PROSITE" id="PS51322">
    <property type="entry name" value="UEV"/>
    <property type="match status" value="1"/>
</dbReference>
<dbReference type="EMBL" id="KV454002">
    <property type="protein sequence ID" value="ODQ47817.1"/>
    <property type="molecule type" value="Genomic_DNA"/>
</dbReference>
<protein>
    <recommendedName>
        <fullName evidence="8">UEV domain-containing protein</fullName>
    </recommendedName>
</protein>
<dbReference type="Pfam" id="PF09454">
    <property type="entry name" value="Vps23_core"/>
    <property type="match status" value="1"/>
</dbReference>
<evidence type="ECO:0000256" key="2">
    <source>
        <dbReference type="ARBA" id="ARBA00009594"/>
    </source>
</evidence>
<feature type="compositionally biased region" description="Pro residues" evidence="7">
    <location>
        <begin position="202"/>
        <end position="211"/>
    </location>
</feature>
<dbReference type="SUPFAM" id="SSF54495">
    <property type="entry name" value="UBC-like"/>
    <property type="match status" value="1"/>
</dbReference>
<dbReference type="OrthoDB" id="306304at2759"/>
<keyword evidence="3" id="KW-0813">Transport</keyword>
<dbReference type="InterPro" id="IPR008883">
    <property type="entry name" value="UEV_N"/>
</dbReference>
<dbReference type="Gene3D" id="3.10.110.10">
    <property type="entry name" value="Ubiquitin Conjugating Enzyme"/>
    <property type="match status" value="1"/>
</dbReference>
<accession>A0A1E3NP18</accession>
<dbReference type="GeneID" id="30176550"/>
<dbReference type="RefSeq" id="XP_019018930.1">
    <property type="nucleotide sequence ID" value="XM_019159863.1"/>
</dbReference>
<dbReference type="InterPro" id="IPR016135">
    <property type="entry name" value="UBQ-conjugating_enzyme/RWD"/>
</dbReference>
<keyword evidence="4" id="KW-0967">Endosome</keyword>
<gene>
    <name evidence="9" type="ORF">PICMEDRAFT_119935</name>
</gene>
<evidence type="ECO:0000256" key="4">
    <source>
        <dbReference type="ARBA" id="ARBA00022753"/>
    </source>
</evidence>
<organism evidence="9 10">
    <name type="scientific">Pichia membranifaciens NRRL Y-2026</name>
    <dbReference type="NCBI Taxonomy" id="763406"/>
    <lineage>
        <taxon>Eukaryota</taxon>
        <taxon>Fungi</taxon>
        <taxon>Dikarya</taxon>
        <taxon>Ascomycota</taxon>
        <taxon>Saccharomycotina</taxon>
        <taxon>Pichiomycetes</taxon>
        <taxon>Pichiales</taxon>
        <taxon>Pichiaceae</taxon>
        <taxon>Pichia</taxon>
    </lineage>
</organism>
<evidence type="ECO:0000256" key="3">
    <source>
        <dbReference type="ARBA" id="ARBA00022448"/>
    </source>
</evidence>
<evidence type="ECO:0000256" key="6">
    <source>
        <dbReference type="ARBA" id="ARBA00023054"/>
    </source>
</evidence>
<dbReference type="GO" id="GO:0000813">
    <property type="term" value="C:ESCRT I complex"/>
    <property type="evidence" value="ECO:0007669"/>
    <property type="project" value="TreeGrafter"/>
</dbReference>
<sequence>MQAVLNWLYAAVQPLYANPILTYQDVSLVLSVFQDVRIRTEVANGALLLKLYTVQDAADTADAAAGLRLLAAASPPLGVQVYLPRDYPQSPPVVLLAPADSKSHTLAASTYLTQAGTFTHPLLDAWTYTHANSRSNDGVPPRENRLLVLFYTLHRLIAEHPSIWVQRIPSLPPKPSRTLPAAPTRAPAPTTPAESPAVTSRVPPPLPPPPSSSSEKTTATASPASSSTALPPQLPPNPIRQALIRNASERLNAELLTLLNGSSQYSPLPPISTVLENQRKLVASYDTFNRTAKSIEGISTSLGTNTPVVELKSAEASALIEKVRNYVDSDYNHEENLLLPLDSRSKQLHDLCFREASQMDSLHFLELLFNTQKISFTDYVENVRKVSRERAKVLIWINKFN</sequence>
<dbReference type="Proteomes" id="UP000094455">
    <property type="component" value="Unassembled WGS sequence"/>
</dbReference>
<comment type="subcellular location">
    <subcellularLocation>
        <location evidence="1">Endosome</location>
    </subcellularLocation>
</comment>
<feature type="compositionally biased region" description="Low complexity" evidence="7">
    <location>
        <begin position="176"/>
        <end position="201"/>
    </location>
</feature>
<dbReference type="PANTHER" id="PTHR23306:SF3">
    <property type="entry name" value="TUMOR SUPPRESSOR PROTEIN 101"/>
    <property type="match status" value="1"/>
</dbReference>
<feature type="compositionally biased region" description="Low complexity" evidence="7">
    <location>
        <begin position="212"/>
        <end position="231"/>
    </location>
</feature>
<dbReference type="STRING" id="763406.A0A1E3NP18"/>
<feature type="domain" description="UEV" evidence="8">
    <location>
        <begin position="3"/>
        <end position="175"/>
    </location>
</feature>
<dbReference type="InterPro" id="IPR017916">
    <property type="entry name" value="SB_dom"/>
</dbReference>
<evidence type="ECO:0000256" key="1">
    <source>
        <dbReference type="ARBA" id="ARBA00004177"/>
    </source>
</evidence>
<name>A0A1E3NP18_9ASCO</name>
<dbReference type="PANTHER" id="PTHR23306">
    <property type="entry name" value="TUMOR SUSCEPTIBILITY GENE 101 PROTEIN-RELATED"/>
    <property type="match status" value="1"/>
</dbReference>
<dbReference type="GO" id="GO:0006886">
    <property type="term" value="P:intracellular protein transport"/>
    <property type="evidence" value="ECO:0007669"/>
    <property type="project" value="UniProtKB-ARBA"/>
</dbReference>
<dbReference type="GO" id="GO:0043162">
    <property type="term" value="P:ubiquitin-dependent protein catabolic process via the multivesicular body sorting pathway"/>
    <property type="evidence" value="ECO:0007669"/>
    <property type="project" value="UniProtKB-ARBA"/>
</dbReference>
<dbReference type="InterPro" id="IPR052070">
    <property type="entry name" value="ESCRT-I_UEV_domain"/>
</dbReference>
<dbReference type="Pfam" id="PF05743">
    <property type="entry name" value="UEV"/>
    <property type="match status" value="1"/>
</dbReference>
<keyword evidence="6" id="KW-0175">Coiled coil</keyword>
<evidence type="ECO:0000259" key="8">
    <source>
        <dbReference type="PROSITE" id="PS51322"/>
    </source>
</evidence>
<feature type="region of interest" description="Disordered" evidence="7">
    <location>
        <begin position="167"/>
        <end position="238"/>
    </location>
</feature>
<evidence type="ECO:0000256" key="7">
    <source>
        <dbReference type="SAM" id="MobiDB-lite"/>
    </source>
</evidence>
<proteinExistence type="inferred from homology"/>
<dbReference type="InterPro" id="IPR037202">
    <property type="entry name" value="ESCRT_assembly_dom"/>
</dbReference>